<evidence type="ECO:0000256" key="3">
    <source>
        <dbReference type="ARBA" id="ARBA00022723"/>
    </source>
</evidence>
<keyword evidence="2" id="KW-0879">Wnt signaling pathway</keyword>
<dbReference type="PROSITE" id="PS01359">
    <property type="entry name" value="ZF_PHD_1"/>
    <property type="match status" value="1"/>
</dbReference>
<keyword evidence="5" id="KW-0862">Zinc</keyword>
<feature type="compositionally biased region" description="Polar residues" evidence="9">
    <location>
        <begin position="52"/>
        <end position="78"/>
    </location>
</feature>
<keyword evidence="11" id="KW-1185">Reference proteome</keyword>
<feature type="domain" description="PHD-type" evidence="10">
    <location>
        <begin position="165"/>
        <end position="223"/>
    </location>
</feature>
<evidence type="ECO:0000256" key="9">
    <source>
        <dbReference type="SAM" id="MobiDB-lite"/>
    </source>
</evidence>
<dbReference type="Gene3D" id="3.30.40.10">
    <property type="entry name" value="Zinc/RING finger domain, C3HC4 (zinc finger)"/>
    <property type="match status" value="1"/>
</dbReference>
<comment type="subcellular location">
    <subcellularLocation>
        <location evidence="1">Nucleus</location>
    </subcellularLocation>
</comment>
<feature type="compositionally biased region" description="Low complexity" evidence="9">
    <location>
        <begin position="25"/>
        <end position="36"/>
    </location>
</feature>
<keyword evidence="4 8" id="KW-0863">Zinc-finger</keyword>
<accession>A0A8B8A644</accession>
<protein>
    <submittedName>
        <fullName evidence="12 13">Protein pygopus-like</fullName>
    </submittedName>
</protein>
<dbReference type="GeneID" id="110990666"/>
<dbReference type="GO" id="GO:0005634">
    <property type="term" value="C:nucleus"/>
    <property type="evidence" value="ECO:0007669"/>
    <property type="project" value="UniProtKB-SubCell"/>
</dbReference>
<dbReference type="InterPro" id="IPR011011">
    <property type="entry name" value="Znf_FYVE_PHD"/>
</dbReference>
<evidence type="ECO:0000313" key="12">
    <source>
        <dbReference type="RefSeq" id="XP_022111440.1"/>
    </source>
</evidence>
<name>A0A8B8A644_ACAPL</name>
<dbReference type="InterPro" id="IPR052475">
    <property type="entry name" value="Wnt_Signal_Transd_Protein"/>
</dbReference>
<dbReference type="KEGG" id="aplc:110990666"/>
<dbReference type="SUPFAM" id="SSF57903">
    <property type="entry name" value="FYVE/PHD zinc finger"/>
    <property type="match status" value="1"/>
</dbReference>
<dbReference type="RefSeq" id="XP_022111440.1">
    <property type="nucleotide sequence ID" value="XM_022255748.1"/>
</dbReference>
<dbReference type="InterPro" id="IPR001965">
    <property type="entry name" value="Znf_PHD"/>
</dbReference>
<dbReference type="PROSITE" id="PS50016">
    <property type="entry name" value="ZF_PHD_2"/>
    <property type="match status" value="1"/>
</dbReference>
<gene>
    <name evidence="12 13" type="primary">LOC110990666</name>
</gene>
<evidence type="ECO:0000313" key="11">
    <source>
        <dbReference type="Proteomes" id="UP000694845"/>
    </source>
</evidence>
<feature type="region of interest" description="Disordered" evidence="9">
    <location>
        <begin position="1"/>
        <end position="89"/>
    </location>
</feature>
<dbReference type="PANTHER" id="PTHR23194">
    <property type="entry name" value="PYGOPUS"/>
    <property type="match status" value="1"/>
</dbReference>
<evidence type="ECO:0000313" key="13">
    <source>
        <dbReference type="RefSeq" id="XP_022111441.1"/>
    </source>
</evidence>
<evidence type="ECO:0000256" key="5">
    <source>
        <dbReference type="ARBA" id="ARBA00022833"/>
    </source>
</evidence>
<dbReference type="Proteomes" id="UP000694845">
    <property type="component" value="Unplaced"/>
</dbReference>
<dbReference type="PANTHER" id="PTHR23194:SF16">
    <property type="entry name" value="PROTEIN PYGOPUS"/>
    <property type="match status" value="1"/>
</dbReference>
<dbReference type="OMA" id="AILCEAH"/>
<evidence type="ECO:0000259" key="10">
    <source>
        <dbReference type="PROSITE" id="PS50016"/>
    </source>
</evidence>
<organism evidence="11 13">
    <name type="scientific">Acanthaster planci</name>
    <name type="common">Crown-of-thorns starfish</name>
    <dbReference type="NCBI Taxonomy" id="133434"/>
    <lineage>
        <taxon>Eukaryota</taxon>
        <taxon>Metazoa</taxon>
        <taxon>Echinodermata</taxon>
        <taxon>Eleutherozoa</taxon>
        <taxon>Asterozoa</taxon>
        <taxon>Asteroidea</taxon>
        <taxon>Valvatacea</taxon>
        <taxon>Valvatida</taxon>
        <taxon>Acanthasteridae</taxon>
        <taxon>Acanthaster</taxon>
    </lineage>
</organism>
<evidence type="ECO:0000256" key="4">
    <source>
        <dbReference type="ARBA" id="ARBA00022771"/>
    </source>
</evidence>
<evidence type="ECO:0000256" key="2">
    <source>
        <dbReference type="ARBA" id="ARBA00022687"/>
    </source>
</evidence>
<evidence type="ECO:0000256" key="8">
    <source>
        <dbReference type="PROSITE-ProRule" id="PRU00146"/>
    </source>
</evidence>
<dbReference type="InterPro" id="IPR019786">
    <property type="entry name" value="Zinc_finger_PHD-type_CS"/>
</dbReference>
<dbReference type="CDD" id="cd15637">
    <property type="entry name" value="PHD_dPYGO"/>
    <property type="match status" value="1"/>
</dbReference>
<keyword evidence="3" id="KW-0479">Metal-binding</keyword>
<evidence type="ECO:0000256" key="7">
    <source>
        <dbReference type="ARBA" id="ARBA00037400"/>
    </source>
</evidence>
<dbReference type="SMART" id="SM00249">
    <property type="entry name" value="PHD"/>
    <property type="match status" value="1"/>
</dbReference>
<evidence type="ECO:0000256" key="1">
    <source>
        <dbReference type="ARBA" id="ARBA00004123"/>
    </source>
</evidence>
<dbReference type="AlphaFoldDB" id="A0A8B8A644"/>
<dbReference type="FunFam" id="3.30.40.10:FF:000107">
    <property type="entry name" value="pygopus homolog 1"/>
    <property type="match status" value="1"/>
</dbReference>
<keyword evidence="6" id="KW-0539">Nucleus</keyword>
<evidence type="ECO:0000256" key="6">
    <source>
        <dbReference type="ARBA" id="ARBA00023242"/>
    </source>
</evidence>
<dbReference type="OrthoDB" id="270215at2759"/>
<reference evidence="12 13" key="1">
    <citation type="submission" date="2025-04" db="UniProtKB">
        <authorList>
            <consortium name="RefSeq"/>
        </authorList>
    </citation>
    <scope>IDENTIFICATION</scope>
</reference>
<dbReference type="Pfam" id="PF00628">
    <property type="entry name" value="PHD"/>
    <property type="match status" value="1"/>
</dbReference>
<comment type="function">
    <text evidence="7">Involved in signal transduction through the Wnt pathway.</text>
</comment>
<dbReference type="InterPro" id="IPR013083">
    <property type="entry name" value="Znf_RING/FYVE/PHD"/>
</dbReference>
<dbReference type="GO" id="GO:0016055">
    <property type="term" value="P:Wnt signaling pathway"/>
    <property type="evidence" value="ECO:0007669"/>
    <property type="project" value="UniProtKB-KW"/>
</dbReference>
<sequence>MPREKKQSKAKKFRASSDSDLISQTESENSNTSEPSSPRKKHKKASAKQAPASGSTLDLPQTLVPPQSHHTSHISATNPFDDSPNPAPLPPNYPGFMARRMMNPRAMLNAAPYPAMMNSGYPRAMPPTGAGYPPGGPPNGPAMHQPHHSAMYGMGGGPPPPGPPMFFCGLCRMEIHDGEETIMCESGCNLWFHRVCTGLSEAAYSFLTNEQLAEWACDRCIREKKIPLVKMKPPQVMFSASN</sequence>
<dbReference type="GO" id="GO:0008270">
    <property type="term" value="F:zinc ion binding"/>
    <property type="evidence" value="ECO:0007669"/>
    <property type="project" value="UniProtKB-KW"/>
</dbReference>
<dbReference type="InterPro" id="IPR019787">
    <property type="entry name" value="Znf_PHD-finger"/>
</dbReference>
<proteinExistence type="predicted"/>
<dbReference type="RefSeq" id="XP_022111441.1">
    <property type="nucleotide sequence ID" value="XM_022255749.1"/>
</dbReference>